<gene>
    <name evidence="1" type="ORF">KI387_009766</name>
</gene>
<reference evidence="1 2" key="1">
    <citation type="journal article" date="2021" name="Nat. Plants">
        <title>The Taxus genome provides insights into paclitaxel biosynthesis.</title>
        <authorList>
            <person name="Xiong X."/>
            <person name="Gou J."/>
            <person name="Liao Q."/>
            <person name="Li Y."/>
            <person name="Zhou Q."/>
            <person name="Bi G."/>
            <person name="Li C."/>
            <person name="Du R."/>
            <person name="Wang X."/>
            <person name="Sun T."/>
            <person name="Guo L."/>
            <person name="Liang H."/>
            <person name="Lu P."/>
            <person name="Wu Y."/>
            <person name="Zhang Z."/>
            <person name="Ro D.K."/>
            <person name="Shang Y."/>
            <person name="Huang S."/>
            <person name="Yan J."/>
        </authorList>
    </citation>
    <scope>NUCLEOTIDE SEQUENCE [LARGE SCALE GENOMIC DNA]</scope>
    <source>
        <strain evidence="1">Ta-2019</strain>
    </source>
</reference>
<sequence>MDWEDTTVIEATKQYFDKFVSAWNPRPACNRLDFVRRSLLDDPCLLDTTKILSSSPNSDLEELLNRVQRHTKCSEQTCLRRKQSQLQCRYNAPWPTQPTSSLHIESDGKIKYLPSRNDERLNIHNRTMIYIWRANVDCQPVLSRHAVLKYIAKYASKAEQRSETYHQMLSRFSRDADADSPAHIAIRKMLTESIVEHDISAQETCHMLQKMPLVMCSRPFVSLNVGKKILRRVVESDADAEQTSAFLDAYKVRPTIMEHLPLIQVARDWSYNKNRKGDKWKK</sequence>
<evidence type="ECO:0000313" key="2">
    <source>
        <dbReference type="Proteomes" id="UP000824469"/>
    </source>
</evidence>
<dbReference type="AlphaFoldDB" id="A0AA38KUC6"/>
<evidence type="ECO:0000313" key="1">
    <source>
        <dbReference type="EMBL" id="KAH9305362.1"/>
    </source>
</evidence>
<organism evidence="1 2">
    <name type="scientific">Taxus chinensis</name>
    <name type="common">Chinese yew</name>
    <name type="synonym">Taxus wallichiana var. chinensis</name>
    <dbReference type="NCBI Taxonomy" id="29808"/>
    <lineage>
        <taxon>Eukaryota</taxon>
        <taxon>Viridiplantae</taxon>
        <taxon>Streptophyta</taxon>
        <taxon>Embryophyta</taxon>
        <taxon>Tracheophyta</taxon>
        <taxon>Spermatophyta</taxon>
        <taxon>Pinopsida</taxon>
        <taxon>Pinidae</taxon>
        <taxon>Conifers II</taxon>
        <taxon>Cupressales</taxon>
        <taxon>Taxaceae</taxon>
        <taxon>Taxus</taxon>
    </lineage>
</organism>
<dbReference type="EMBL" id="JAHRHJ020000008">
    <property type="protein sequence ID" value="KAH9305362.1"/>
    <property type="molecule type" value="Genomic_DNA"/>
</dbReference>
<dbReference type="Proteomes" id="UP000824469">
    <property type="component" value="Unassembled WGS sequence"/>
</dbReference>
<comment type="caution">
    <text evidence="1">The sequence shown here is derived from an EMBL/GenBank/DDBJ whole genome shotgun (WGS) entry which is preliminary data.</text>
</comment>
<name>A0AA38KUC6_TAXCH</name>
<protein>
    <submittedName>
        <fullName evidence="1">Uncharacterized protein</fullName>
    </submittedName>
</protein>
<proteinExistence type="predicted"/>
<keyword evidence="2" id="KW-1185">Reference proteome</keyword>
<accession>A0AA38KUC6</accession>